<accession>A0AA39VHX5</accession>
<dbReference type="Pfam" id="PF03087">
    <property type="entry name" value="BPS1"/>
    <property type="match status" value="1"/>
</dbReference>
<reference evidence="2" key="1">
    <citation type="journal article" date="2022" name="Plant J.">
        <title>Strategies of tolerance reflected in two North American maple genomes.</title>
        <authorList>
            <person name="McEvoy S.L."/>
            <person name="Sezen U.U."/>
            <person name="Trouern-Trend A."/>
            <person name="McMahon S.M."/>
            <person name="Schaberg P.G."/>
            <person name="Yang J."/>
            <person name="Wegrzyn J.L."/>
            <person name="Swenson N.G."/>
        </authorList>
    </citation>
    <scope>NUCLEOTIDE SEQUENCE</scope>
    <source>
        <strain evidence="2">NS2018</strain>
    </source>
</reference>
<dbReference type="Proteomes" id="UP001168877">
    <property type="component" value="Unassembled WGS sequence"/>
</dbReference>
<name>A0AA39VHX5_ACESA</name>
<keyword evidence="3" id="KW-1185">Reference proteome</keyword>
<feature type="region of interest" description="Disordered" evidence="1">
    <location>
        <begin position="1"/>
        <end position="24"/>
    </location>
</feature>
<dbReference type="EMBL" id="JAUESC010000384">
    <property type="protein sequence ID" value="KAK0580887.1"/>
    <property type="molecule type" value="Genomic_DNA"/>
</dbReference>
<feature type="compositionally biased region" description="Polar residues" evidence="1">
    <location>
        <begin position="1"/>
        <end position="17"/>
    </location>
</feature>
<dbReference type="GO" id="GO:0048364">
    <property type="term" value="P:root development"/>
    <property type="evidence" value="ECO:0007669"/>
    <property type="project" value="InterPro"/>
</dbReference>
<organism evidence="2 3">
    <name type="scientific">Acer saccharum</name>
    <name type="common">Sugar maple</name>
    <dbReference type="NCBI Taxonomy" id="4024"/>
    <lineage>
        <taxon>Eukaryota</taxon>
        <taxon>Viridiplantae</taxon>
        <taxon>Streptophyta</taxon>
        <taxon>Embryophyta</taxon>
        <taxon>Tracheophyta</taxon>
        <taxon>Spermatophyta</taxon>
        <taxon>Magnoliopsida</taxon>
        <taxon>eudicotyledons</taxon>
        <taxon>Gunneridae</taxon>
        <taxon>Pentapetalae</taxon>
        <taxon>rosids</taxon>
        <taxon>malvids</taxon>
        <taxon>Sapindales</taxon>
        <taxon>Sapindaceae</taxon>
        <taxon>Hippocastanoideae</taxon>
        <taxon>Acereae</taxon>
        <taxon>Acer</taxon>
    </lineage>
</organism>
<gene>
    <name evidence="2" type="ORF">LWI29_007487</name>
</gene>
<evidence type="ECO:0000256" key="1">
    <source>
        <dbReference type="SAM" id="MobiDB-lite"/>
    </source>
</evidence>
<proteinExistence type="predicted"/>
<reference evidence="2" key="2">
    <citation type="submission" date="2023-06" db="EMBL/GenBank/DDBJ databases">
        <authorList>
            <person name="Swenson N.G."/>
            <person name="Wegrzyn J.L."/>
            <person name="Mcevoy S.L."/>
        </authorList>
    </citation>
    <scope>NUCLEOTIDE SEQUENCE</scope>
    <source>
        <strain evidence="2">NS2018</strain>
        <tissue evidence="2">Leaf</tissue>
    </source>
</reference>
<dbReference type="GO" id="GO:0048367">
    <property type="term" value="P:shoot system development"/>
    <property type="evidence" value="ECO:0007669"/>
    <property type="project" value="InterPro"/>
</dbReference>
<dbReference type="InterPro" id="IPR004320">
    <property type="entry name" value="BPS1_pln"/>
</dbReference>
<sequence length="326" mass="36778">MASNTQISYHVRSNSLPSRPHPITSEVDQHLSRLRSSRATSISSSSYLICHDINGLQYLHGCVDKFLQLPLIQQALGQEQQKKWIDELLNGSLRILDVSSIAKDALSQTKECAQGLSSVLRRRRGDEISSEVKKYLTSRKSVKKTINKALKGLENKCSSKTSEEHEMITKLREVETVTFAVFEPLLSLISGPKASSKSGWTATYCFSGESYRIIYRRRCSNLDDRPQPITGHPQTQTTVSALPDPSGCIYPLSHRDPTRPDPRRFFLQHRPTSPIGPSDTDVRRPTVVLPDPTTCVILAHLCYFTQPDPTWLFFLQQRPTSLLLHH</sequence>
<evidence type="ECO:0000313" key="2">
    <source>
        <dbReference type="EMBL" id="KAK0580887.1"/>
    </source>
</evidence>
<dbReference type="PANTHER" id="PTHR33070">
    <property type="entry name" value="OS06G0725500 PROTEIN"/>
    <property type="match status" value="1"/>
</dbReference>
<dbReference type="AlphaFoldDB" id="A0AA39VHX5"/>
<evidence type="ECO:0000313" key="3">
    <source>
        <dbReference type="Proteomes" id="UP001168877"/>
    </source>
</evidence>
<dbReference type="PANTHER" id="PTHR33070:SF129">
    <property type="entry name" value="DUF241 DOMAIN PROTEIN"/>
    <property type="match status" value="1"/>
</dbReference>
<protein>
    <submittedName>
        <fullName evidence="2">Uncharacterized protein</fullName>
    </submittedName>
</protein>
<comment type="caution">
    <text evidence="2">The sequence shown here is derived from an EMBL/GenBank/DDBJ whole genome shotgun (WGS) entry which is preliminary data.</text>
</comment>